<evidence type="ECO:0000313" key="2">
    <source>
        <dbReference type="Proteomes" id="UP000005239"/>
    </source>
</evidence>
<name>A0A2A6BTV5_PRIPA</name>
<proteinExistence type="predicted"/>
<reference evidence="1" key="2">
    <citation type="submission" date="2022-06" db="UniProtKB">
        <authorList>
            <consortium name="EnsemblMetazoa"/>
        </authorList>
    </citation>
    <scope>IDENTIFICATION</scope>
    <source>
        <strain evidence="1">PS312</strain>
    </source>
</reference>
<reference evidence="2" key="1">
    <citation type="journal article" date="2008" name="Nat. Genet.">
        <title>The Pristionchus pacificus genome provides a unique perspective on nematode lifestyle and parasitism.</title>
        <authorList>
            <person name="Dieterich C."/>
            <person name="Clifton S.W."/>
            <person name="Schuster L.N."/>
            <person name="Chinwalla A."/>
            <person name="Delehaunty K."/>
            <person name="Dinkelacker I."/>
            <person name="Fulton L."/>
            <person name="Fulton R."/>
            <person name="Godfrey J."/>
            <person name="Minx P."/>
            <person name="Mitreva M."/>
            <person name="Roeseler W."/>
            <person name="Tian H."/>
            <person name="Witte H."/>
            <person name="Yang S.P."/>
            <person name="Wilson R.K."/>
            <person name="Sommer R.J."/>
        </authorList>
    </citation>
    <scope>NUCLEOTIDE SEQUENCE [LARGE SCALE GENOMIC DNA]</scope>
    <source>
        <strain evidence="2">PS312</strain>
    </source>
</reference>
<accession>A0A8R1YZS5</accession>
<gene>
    <name evidence="1" type="primary">WBGene00282916</name>
</gene>
<dbReference type="Proteomes" id="UP000005239">
    <property type="component" value="Unassembled WGS sequence"/>
</dbReference>
<protein>
    <submittedName>
        <fullName evidence="1">Uncharacterized protein</fullName>
    </submittedName>
</protein>
<organism evidence="1 2">
    <name type="scientific">Pristionchus pacificus</name>
    <name type="common">Parasitic nematode worm</name>
    <dbReference type="NCBI Taxonomy" id="54126"/>
    <lineage>
        <taxon>Eukaryota</taxon>
        <taxon>Metazoa</taxon>
        <taxon>Ecdysozoa</taxon>
        <taxon>Nematoda</taxon>
        <taxon>Chromadorea</taxon>
        <taxon>Rhabditida</taxon>
        <taxon>Rhabditina</taxon>
        <taxon>Diplogasteromorpha</taxon>
        <taxon>Diplogasteroidea</taxon>
        <taxon>Neodiplogasteridae</taxon>
        <taxon>Pristionchus</taxon>
    </lineage>
</organism>
<dbReference type="EnsemblMetazoa" id="PPA44547.1">
    <property type="protein sequence ID" value="PPA44547.1"/>
    <property type="gene ID" value="WBGene00282916"/>
</dbReference>
<keyword evidence="2" id="KW-1185">Reference proteome</keyword>
<evidence type="ECO:0000313" key="1">
    <source>
        <dbReference type="EnsemblMetazoa" id="PPA44547.1"/>
    </source>
</evidence>
<sequence>MHESKLQQSQAIIADEAAALGISTEQHWEKCFECNLIILFFLEEISLLRQIFSASTVCVACVFLPFDITDLDEEEIEKEFVEKSHLLTLKHRNQDECGDQGSYNKGYKDADSVSSFLALTHRSETRVSV</sequence>
<accession>A0A2A6BTV5</accession>
<dbReference type="AlphaFoldDB" id="A0A2A6BTV5"/>